<dbReference type="EMBL" id="NSIT01000052">
    <property type="protein sequence ID" value="PJE79710.1"/>
    <property type="molecule type" value="Genomic_DNA"/>
</dbReference>
<feature type="compositionally biased region" description="Basic and acidic residues" evidence="3">
    <location>
        <begin position="596"/>
        <end position="617"/>
    </location>
</feature>
<gene>
    <name evidence="4" type="primary">bepA_3</name>
    <name evidence="4" type="ORF">CI610_01322</name>
</gene>
<keyword evidence="1" id="KW-0677">Repeat</keyword>
<comment type="caution">
    <text evidence="4">The sequence shown here is derived from an EMBL/GenBank/DDBJ whole genome shotgun (WGS) entry which is preliminary data.</text>
</comment>
<dbReference type="GO" id="GO:0008233">
    <property type="term" value="F:peptidase activity"/>
    <property type="evidence" value="ECO:0007669"/>
    <property type="project" value="UniProtKB-KW"/>
</dbReference>
<evidence type="ECO:0000256" key="2">
    <source>
        <dbReference type="ARBA" id="ARBA00022803"/>
    </source>
</evidence>
<evidence type="ECO:0000256" key="3">
    <source>
        <dbReference type="SAM" id="MobiDB-lite"/>
    </source>
</evidence>
<dbReference type="InterPro" id="IPR011990">
    <property type="entry name" value="TPR-like_helical_dom_sf"/>
</dbReference>
<dbReference type="InterPro" id="IPR019734">
    <property type="entry name" value="TPR_rpt"/>
</dbReference>
<dbReference type="SMART" id="SM00028">
    <property type="entry name" value="TPR"/>
    <property type="match status" value="8"/>
</dbReference>
<reference evidence="4" key="1">
    <citation type="journal article" date="2017" name="Appl. Environ. Microbiol.">
        <title>Molecular characterization of an Endozoicomonas-like organism causing infection in king scallop Pecten maximus L.</title>
        <authorList>
            <person name="Cano I."/>
            <person name="van Aerle R."/>
            <person name="Ross S."/>
            <person name="Verner-Jeffreys D.W."/>
            <person name="Paley R.K."/>
            <person name="Rimmer G."/>
            <person name="Ryder D."/>
            <person name="Hooper P."/>
            <person name="Stone D."/>
            <person name="Feist S.W."/>
        </authorList>
    </citation>
    <scope>NUCLEOTIDE SEQUENCE</scope>
</reference>
<feature type="region of interest" description="Disordered" evidence="3">
    <location>
        <begin position="592"/>
        <end position="617"/>
    </location>
</feature>
<evidence type="ECO:0000313" key="4">
    <source>
        <dbReference type="EMBL" id="PJE79710.1"/>
    </source>
</evidence>
<keyword evidence="4" id="KW-0645">Protease</keyword>
<dbReference type="GO" id="GO:0006508">
    <property type="term" value="P:proteolysis"/>
    <property type="evidence" value="ECO:0007669"/>
    <property type="project" value="UniProtKB-KW"/>
</dbReference>
<sequence>MASSNRRLLVYVLLSVVLLHGCSTYFTRVGDKGTGDATVTGQDKAEKTEESATTDFAPDTLYDLLVAELSGQHHQYDVALGNYLKQSHNTRDAGVARRAYDIAVYLGAYQASLDAALLWVDIVPQDIDALQAAANELIRDGKLERAAVFMKNALRLVKKTSRDSSVSFDILAANAEGLSSDERLSLLTTFDDILKDYPAEPSVILGKAILLQQGKNYQKALQLCDRLIRRDGNYVGALIVKGRILIQLEQISKAEKLFATAVRKNPGHIQLRLLYVRVLIQQQKSAVVKKQLGQLYRKYSDDEEVLLSIAMMAFDSRLLEEADRYFLLLLKNKRHRGISAWYLGQINEKKGQLQVAIDYYLQVTPGKRFVMAQLALSRLMAELGQQEDFIHHVHKARIRYPVYAVSLYLLEGEVLIEQKSYSEARKILSEGLERYPDNVNLLYSRAIAQEKTGNLSGLETDLKQILTIQPDNSAALNALGFTLVDKTTRLAEARQYIEKAYDLNSQDPAIIDSMGWLFYRLGNYDRALKFLKAAYEQFPDPEIAAHLGEVLWVSGQVNEALAVWQTVLNAFPDNVMIQETIHRLGAQTVYRNASQDSRESSKVSRTPEEAGHTKNQR</sequence>
<keyword evidence="4" id="KW-0378">Hydrolase</keyword>
<dbReference type="PANTHER" id="PTHR44943">
    <property type="entry name" value="CELLULOSE SYNTHASE OPERON PROTEIN C"/>
    <property type="match status" value="1"/>
</dbReference>
<evidence type="ECO:0000256" key="1">
    <source>
        <dbReference type="ARBA" id="ARBA00022737"/>
    </source>
</evidence>
<dbReference type="PANTHER" id="PTHR44943:SF8">
    <property type="entry name" value="TPR REPEAT-CONTAINING PROTEIN MJ0263"/>
    <property type="match status" value="1"/>
</dbReference>
<accession>A0A2H9T912</accession>
<organism evidence="4">
    <name type="scientific">invertebrate metagenome</name>
    <dbReference type="NCBI Taxonomy" id="1711999"/>
    <lineage>
        <taxon>unclassified sequences</taxon>
        <taxon>metagenomes</taxon>
        <taxon>organismal metagenomes</taxon>
    </lineage>
</organism>
<dbReference type="Gene3D" id="1.25.40.10">
    <property type="entry name" value="Tetratricopeptide repeat domain"/>
    <property type="match status" value="2"/>
</dbReference>
<proteinExistence type="predicted"/>
<dbReference type="AlphaFoldDB" id="A0A2H9T912"/>
<dbReference type="SUPFAM" id="SSF48452">
    <property type="entry name" value="TPR-like"/>
    <property type="match status" value="2"/>
</dbReference>
<dbReference type="Pfam" id="PF13429">
    <property type="entry name" value="TPR_15"/>
    <property type="match status" value="1"/>
</dbReference>
<dbReference type="EC" id="3.4.-.-" evidence="4"/>
<protein>
    <submittedName>
        <fullName evidence="4">Beta-barrel assembly-enhancing protease</fullName>
        <ecNumber evidence="4">3.4.-.-</ecNumber>
    </submittedName>
</protein>
<name>A0A2H9T912_9ZZZZ</name>
<keyword evidence="2" id="KW-0802">TPR repeat</keyword>
<dbReference type="PROSITE" id="PS50005">
    <property type="entry name" value="TPR"/>
    <property type="match status" value="2"/>
</dbReference>
<dbReference type="InterPro" id="IPR051685">
    <property type="entry name" value="Ycf3/AcsC/BcsC/TPR_MFPF"/>
</dbReference>